<gene>
    <name evidence="1" type="primary">48</name>
    <name evidence="1" type="ORF">SEA_PUPPER_48</name>
</gene>
<dbReference type="KEGG" id="vg:64766067"/>
<accession>A0A4Y6ETB7</accession>
<name>A0A4Y6ETB7_9CAUD</name>
<keyword evidence="2" id="KW-1185">Reference proteome</keyword>
<dbReference type="GeneID" id="64766067"/>
<organism evidence="1 2">
    <name type="scientific">Gordonia phage Pupper</name>
    <dbReference type="NCBI Taxonomy" id="2571249"/>
    <lineage>
        <taxon>Viruses</taxon>
        <taxon>Duplodnaviria</taxon>
        <taxon>Heunggongvirae</taxon>
        <taxon>Uroviricota</taxon>
        <taxon>Caudoviricetes</taxon>
        <taxon>Puppervirus</taxon>
        <taxon>Puppervirus Pupper</taxon>
    </lineage>
</organism>
<evidence type="ECO:0000313" key="2">
    <source>
        <dbReference type="Proteomes" id="UP000318375"/>
    </source>
</evidence>
<reference evidence="1 2" key="1">
    <citation type="submission" date="2019-05" db="EMBL/GenBank/DDBJ databases">
        <authorList>
            <person name="Pope W.H."/>
            <person name="Garlena R.A."/>
            <person name="Russell D.A."/>
            <person name="Jacobs-Sera D."/>
            <person name="Hatfull G.F."/>
        </authorList>
    </citation>
    <scope>NUCLEOTIDE SEQUENCE [LARGE SCALE GENOMIC DNA]</scope>
</reference>
<dbReference type="EMBL" id="MK977695">
    <property type="protein sequence ID" value="QDF18534.1"/>
    <property type="molecule type" value="Genomic_DNA"/>
</dbReference>
<proteinExistence type="predicted"/>
<dbReference type="RefSeq" id="YP_010058836.1">
    <property type="nucleotide sequence ID" value="NC_054723.1"/>
</dbReference>
<evidence type="ECO:0000313" key="1">
    <source>
        <dbReference type="EMBL" id="QDF18534.1"/>
    </source>
</evidence>
<dbReference type="Proteomes" id="UP000318375">
    <property type="component" value="Segment"/>
</dbReference>
<sequence length="81" mass="9073">MSACPDGTCGACLGCLTPEVPFPEPTPEPESFTPRNLLIVHEPVWVAIKRLLEAHRLVIQQFPTKDDDVDQYVIFPKEVAR</sequence>
<protein>
    <submittedName>
        <fullName evidence="1">Uncharacterized protein</fullName>
    </submittedName>
</protein>